<dbReference type="GO" id="GO:0003677">
    <property type="term" value="F:DNA binding"/>
    <property type="evidence" value="ECO:0007669"/>
    <property type="project" value="UniProtKB-UniRule"/>
</dbReference>
<dbReference type="InterPro" id="IPR041479">
    <property type="entry name" value="TetR_CgmR_C"/>
</dbReference>
<keyword evidence="5" id="KW-1185">Reference proteome</keyword>
<dbReference type="PANTHER" id="PTHR43479">
    <property type="entry name" value="ACREF/ENVCD OPERON REPRESSOR-RELATED"/>
    <property type="match status" value="1"/>
</dbReference>
<reference evidence="4 5" key="1">
    <citation type="submission" date="2019-03" db="EMBL/GenBank/DDBJ databases">
        <title>Genomic Encyclopedia of Type Strains, Phase IV (KMG-IV): sequencing the most valuable type-strain genomes for metagenomic binning, comparative biology and taxonomic classification.</title>
        <authorList>
            <person name="Goeker M."/>
        </authorList>
    </citation>
    <scope>NUCLEOTIDE SEQUENCE [LARGE SCALE GENOMIC DNA]</scope>
    <source>
        <strain evidence="4 5">DSM 16730</strain>
    </source>
</reference>
<evidence type="ECO:0000313" key="5">
    <source>
        <dbReference type="Proteomes" id="UP000295433"/>
    </source>
</evidence>
<comment type="caution">
    <text evidence="4">The sequence shown here is derived from an EMBL/GenBank/DDBJ whole genome shotgun (WGS) entry which is preliminary data.</text>
</comment>
<dbReference type="PROSITE" id="PS50977">
    <property type="entry name" value="HTH_TETR_2"/>
    <property type="match status" value="1"/>
</dbReference>
<dbReference type="PROSITE" id="PS01081">
    <property type="entry name" value="HTH_TETR_1"/>
    <property type="match status" value="1"/>
</dbReference>
<dbReference type="InterPro" id="IPR036271">
    <property type="entry name" value="Tet_transcr_reg_TetR-rel_C_sf"/>
</dbReference>
<dbReference type="EMBL" id="SMBY01000004">
    <property type="protein sequence ID" value="TCV06274.1"/>
    <property type="molecule type" value="Genomic_DNA"/>
</dbReference>
<dbReference type="Proteomes" id="UP000295433">
    <property type="component" value="Unassembled WGS sequence"/>
</dbReference>
<dbReference type="PRINTS" id="PR00455">
    <property type="entry name" value="HTHTETR"/>
</dbReference>
<evidence type="ECO:0000313" key="4">
    <source>
        <dbReference type="EMBL" id="TCV06274.1"/>
    </source>
</evidence>
<proteinExistence type="predicted"/>
<evidence type="ECO:0000256" key="2">
    <source>
        <dbReference type="PROSITE-ProRule" id="PRU00335"/>
    </source>
</evidence>
<sequence>MFKGMTTNHHRKKQPELVRASLITCAKALAETRGLSAISVLAICDMAGVTKGAFFHHFQNKEALLNCVFEQMIVDFSDEIEKLMAEDPSDTGAFTRAYLELGISTMKNRGLMTLWKSAMADENICSLWREWYLGMLAKRGELEDKPNLSIVRFAADGLCLGMSMQIVPDNLDVNISALRQLASDASVNNPRQLNV</sequence>
<evidence type="ECO:0000259" key="3">
    <source>
        <dbReference type="PROSITE" id="PS50977"/>
    </source>
</evidence>
<name>A0A4R3VPI7_9GAMM</name>
<dbReference type="InterPro" id="IPR050624">
    <property type="entry name" value="HTH-type_Tx_Regulator"/>
</dbReference>
<keyword evidence="1 2" id="KW-0238">DNA-binding</keyword>
<accession>A0A4R3VPI7</accession>
<feature type="domain" description="HTH tetR-type" evidence="3">
    <location>
        <begin position="16"/>
        <end position="76"/>
    </location>
</feature>
<dbReference type="AlphaFoldDB" id="A0A4R3VPI7"/>
<dbReference type="Gene3D" id="1.10.357.10">
    <property type="entry name" value="Tetracycline Repressor, domain 2"/>
    <property type="match status" value="1"/>
</dbReference>
<dbReference type="InterPro" id="IPR023772">
    <property type="entry name" value="DNA-bd_HTH_TetR-type_CS"/>
</dbReference>
<dbReference type="SUPFAM" id="SSF48498">
    <property type="entry name" value="Tetracyclin repressor-like, C-terminal domain"/>
    <property type="match status" value="1"/>
</dbReference>
<feature type="DNA-binding region" description="H-T-H motif" evidence="2">
    <location>
        <begin position="39"/>
        <end position="58"/>
    </location>
</feature>
<evidence type="ECO:0000256" key="1">
    <source>
        <dbReference type="ARBA" id="ARBA00023125"/>
    </source>
</evidence>
<organism evidence="4 5">
    <name type="scientific">Samsonia erythrinae</name>
    <dbReference type="NCBI Taxonomy" id="160434"/>
    <lineage>
        <taxon>Bacteria</taxon>
        <taxon>Pseudomonadati</taxon>
        <taxon>Pseudomonadota</taxon>
        <taxon>Gammaproteobacteria</taxon>
        <taxon>Enterobacterales</taxon>
        <taxon>Pectobacteriaceae</taxon>
        <taxon>Samsonia</taxon>
    </lineage>
</organism>
<dbReference type="Pfam" id="PF17937">
    <property type="entry name" value="TetR_C_28"/>
    <property type="match status" value="1"/>
</dbReference>
<dbReference type="SUPFAM" id="SSF46689">
    <property type="entry name" value="Homeodomain-like"/>
    <property type="match status" value="1"/>
</dbReference>
<dbReference type="InterPro" id="IPR001647">
    <property type="entry name" value="HTH_TetR"/>
</dbReference>
<gene>
    <name evidence="4" type="ORF">EDC54_104183</name>
</gene>
<protein>
    <submittedName>
        <fullName evidence="4">TetR family transcriptional regulator</fullName>
    </submittedName>
</protein>
<dbReference type="PANTHER" id="PTHR43479:SF11">
    <property type="entry name" value="ACREF_ENVCD OPERON REPRESSOR-RELATED"/>
    <property type="match status" value="1"/>
</dbReference>
<dbReference type="InterPro" id="IPR009057">
    <property type="entry name" value="Homeodomain-like_sf"/>
</dbReference>
<dbReference type="Pfam" id="PF00440">
    <property type="entry name" value="TetR_N"/>
    <property type="match status" value="1"/>
</dbReference>